<reference evidence="2 3" key="1">
    <citation type="submission" date="2020-10" db="EMBL/GenBank/DDBJ databases">
        <title>Bacillus sp. HD4P25, an endophyte from a halophyte.</title>
        <authorList>
            <person name="Sun J.-Q."/>
        </authorList>
    </citation>
    <scope>NUCLEOTIDE SEQUENCE [LARGE SCALE GENOMIC DNA]</scope>
    <source>
        <strain evidence="2 3">YIM 93174</strain>
    </source>
</reference>
<comment type="caution">
    <text evidence="2">The sequence shown here is derived from an EMBL/GenBank/DDBJ whole genome shotgun (WGS) entry which is preliminary data.</text>
</comment>
<dbReference type="InterPro" id="IPR029069">
    <property type="entry name" value="HotDog_dom_sf"/>
</dbReference>
<dbReference type="Gene3D" id="3.10.129.10">
    <property type="entry name" value="Hotdog Thioesterase"/>
    <property type="match status" value="1"/>
</dbReference>
<dbReference type="InterPro" id="IPR016709">
    <property type="entry name" value="HadA-like"/>
</dbReference>
<evidence type="ECO:0000313" key="2">
    <source>
        <dbReference type="EMBL" id="MBE4909746.1"/>
    </source>
</evidence>
<sequence length="149" mass="16763">MLKEAVGKRSNPVKNIIERGAVKKFAESIGDLHPLFIDEDTGKNSRYQQNIAPPTFPRVLDYGTIEGFNLPNKGLIHGEQVYHYNRPLLVGEEVQCYTEVESVYERSGSQGSMIFLVLKNYGDDIEGNNIFSEKMVIIINEAVRKAMGL</sequence>
<dbReference type="EMBL" id="JADCLJ010000024">
    <property type="protein sequence ID" value="MBE4909746.1"/>
    <property type="molecule type" value="Genomic_DNA"/>
</dbReference>
<proteinExistence type="predicted"/>
<name>A0ABR9QML3_9BACI</name>
<gene>
    <name evidence="2" type="ORF">IMZ08_17065</name>
</gene>
<dbReference type="PIRSF" id="PIRSF018072">
    <property type="entry name" value="UCP018072"/>
    <property type="match status" value="1"/>
</dbReference>
<protein>
    <submittedName>
        <fullName evidence="2">MaoC family dehydratase N-terminal domain-containing protein</fullName>
    </submittedName>
</protein>
<dbReference type="RefSeq" id="WP_193538709.1">
    <property type="nucleotide sequence ID" value="NZ_JADCLJ010000024.1"/>
</dbReference>
<organism evidence="2 3">
    <name type="scientific">Litchfieldia luteola</name>
    <dbReference type="NCBI Taxonomy" id="682179"/>
    <lineage>
        <taxon>Bacteria</taxon>
        <taxon>Bacillati</taxon>
        <taxon>Bacillota</taxon>
        <taxon>Bacilli</taxon>
        <taxon>Bacillales</taxon>
        <taxon>Bacillaceae</taxon>
        <taxon>Litchfieldia</taxon>
    </lineage>
</organism>
<dbReference type="CDD" id="cd03441">
    <property type="entry name" value="R_hydratase_like"/>
    <property type="match status" value="1"/>
</dbReference>
<dbReference type="Proteomes" id="UP001516662">
    <property type="component" value="Unassembled WGS sequence"/>
</dbReference>
<feature type="domain" description="FAS1-like dehydratase" evidence="1">
    <location>
        <begin position="5"/>
        <end position="131"/>
    </location>
</feature>
<dbReference type="InterPro" id="IPR039569">
    <property type="entry name" value="FAS1-like_DH_region"/>
</dbReference>
<evidence type="ECO:0000259" key="1">
    <source>
        <dbReference type="Pfam" id="PF13452"/>
    </source>
</evidence>
<keyword evidence="3" id="KW-1185">Reference proteome</keyword>
<evidence type="ECO:0000313" key="3">
    <source>
        <dbReference type="Proteomes" id="UP001516662"/>
    </source>
</evidence>
<dbReference type="SUPFAM" id="SSF54637">
    <property type="entry name" value="Thioesterase/thiol ester dehydrase-isomerase"/>
    <property type="match status" value="1"/>
</dbReference>
<accession>A0ABR9QML3</accession>
<dbReference type="Pfam" id="PF13452">
    <property type="entry name" value="FAS1_DH_region"/>
    <property type="match status" value="1"/>
</dbReference>